<dbReference type="AlphaFoldDB" id="A0A8K0FZN7"/>
<accession>A0A8K0FZN7</accession>
<dbReference type="InterPro" id="IPR029526">
    <property type="entry name" value="PGBD"/>
</dbReference>
<proteinExistence type="predicted"/>
<dbReference type="Pfam" id="PF13843">
    <property type="entry name" value="DDE_Tnp_1_7"/>
    <property type="match status" value="1"/>
</dbReference>
<evidence type="ECO:0000313" key="2">
    <source>
        <dbReference type="EMBL" id="KAF2880468.1"/>
    </source>
</evidence>
<protein>
    <recommendedName>
        <fullName evidence="1">PiggyBac transposable element-derived protein domain-containing protein</fullName>
    </recommendedName>
</protein>
<keyword evidence="3" id="KW-1185">Reference proteome</keyword>
<feature type="domain" description="PiggyBac transposable element-derived protein" evidence="1">
    <location>
        <begin position="25"/>
        <end position="78"/>
    </location>
</feature>
<gene>
    <name evidence="2" type="ORF">ILUMI_25698</name>
</gene>
<evidence type="ECO:0000259" key="1">
    <source>
        <dbReference type="Pfam" id="PF13843"/>
    </source>
</evidence>
<evidence type="ECO:0000313" key="3">
    <source>
        <dbReference type="Proteomes" id="UP000801492"/>
    </source>
</evidence>
<comment type="caution">
    <text evidence="2">The sequence shown here is derived from an EMBL/GenBank/DDBJ whole genome shotgun (WGS) entry which is preliminary data.</text>
</comment>
<reference evidence="2" key="1">
    <citation type="submission" date="2019-08" db="EMBL/GenBank/DDBJ databases">
        <title>The genome of the North American firefly Photinus pyralis.</title>
        <authorList>
            <consortium name="Photinus pyralis genome working group"/>
            <person name="Fallon T.R."/>
            <person name="Sander Lower S.E."/>
            <person name="Weng J.-K."/>
        </authorList>
    </citation>
    <scope>NUCLEOTIDE SEQUENCE</scope>
    <source>
        <strain evidence="2">TRF0915ILg1</strain>
        <tissue evidence="2">Whole body</tissue>
    </source>
</reference>
<dbReference type="Proteomes" id="UP000801492">
    <property type="component" value="Unassembled WGS sequence"/>
</dbReference>
<name>A0A8K0FZN7_IGNLU</name>
<dbReference type="OrthoDB" id="6675168at2759"/>
<organism evidence="2 3">
    <name type="scientific">Ignelater luminosus</name>
    <name type="common">Cucubano</name>
    <name type="synonym">Pyrophorus luminosus</name>
    <dbReference type="NCBI Taxonomy" id="2038154"/>
    <lineage>
        <taxon>Eukaryota</taxon>
        <taxon>Metazoa</taxon>
        <taxon>Ecdysozoa</taxon>
        <taxon>Arthropoda</taxon>
        <taxon>Hexapoda</taxon>
        <taxon>Insecta</taxon>
        <taxon>Pterygota</taxon>
        <taxon>Neoptera</taxon>
        <taxon>Endopterygota</taxon>
        <taxon>Coleoptera</taxon>
        <taxon>Polyphaga</taxon>
        <taxon>Elateriformia</taxon>
        <taxon>Elateroidea</taxon>
        <taxon>Elateridae</taxon>
        <taxon>Agrypninae</taxon>
        <taxon>Pyrophorini</taxon>
        <taxon>Ignelater</taxon>
    </lineage>
</organism>
<dbReference type="EMBL" id="VTPC01090966">
    <property type="protein sequence ID" value="KAF2880468.1"/>
    <property type="molecule type" value="Genomic_DNA"/>
</dbReference>
<sequence>MQFNDEDDTQLDVFAEPLDEVYITDYDEKSKILITPPKPVADYNKGIRGVDKMDQLVAAYRTRMQQRQWWLSFRYRASSLLKFRRSLAMALLITHGTPSLKSKIVQSPSDDIRYDERNHLIDYNETEKRCKSCDKKVT</sequence>